<dbReference type="Pfam" id="PF22701">
    <property type="entry name" value="Mala_s_1-like"/>
    <property type="match status" value="1"/>
</dbReference>
<dbReference type="EMBL" id="NJET01000102">
    <property type="protein sequence ID" value="PHH61477.1"/>
    <property type="molecule type" value="Genomic_DNA"/>
</dbReference>
<keyword evidence="4" id="KW-1185">Reference proteome</keyword>
<dbReference type="STRING" id="1399860.A0A2C5XYE8"/>
<evidence type="ECO:0000313" key="3">
    <source>
        <dbReference type="EMBL" id="PHH61477.1"/>
    </source>
</evidence>
<sequence length="384" mass="40451">MLTPLVLSLLSASASAQAVTKCSPPGKAPIGQPPVGQAGPGEAPDAKAACQPRPGNVTLDKFQLYPENAGVDTERCLVYFSALYNSSVAVWNPLENKFLDSITIQNITGKASQHASGVRRDAAHDTLSIMLNAGAAFDTSGSDISGENYLVSYDLKSKSVKYVKDLTTFTDGQFGGFQDFEHGDDGSTYVIGTYPGSLYKVSPDGNDVKALWQTKNENGNFLNITGVGKVDDNTLIVPGKSDVSGIYRFDVKSESCEPVKVPLTATNGNATLGADLDGALLPASYNREIFLISDNTDGTYVIRSNDQWKSAEVLGVIPNPFLADGGSSVATVEVGSTIYAVTEFFGDAANPPVPGTLAGNRTEFPLNDITEEVAKLTGKSAAQV</sequence>
<organism evidence="3 4">
    <name type="scientific">Ophiocordyceps australis</name>
    <dbReference type="NCBI Taxonomy" id="1399860"/>
    <lineage>
        <taxon>Eukaryota</taxon>
        <taxon>Fungi</taxon>
        <taxon>Dikarya</taxon>
        <taxon>Ascomycota</taxon>
        <taxon>Pezizomycotina</taxon>
        <taxon>Sordariomycetes</taxon>
        <taxon>Hypocreomycetidae</taxon>
        <taxon>Hypocreales</taxon>
        <taxon>Ophiocordycipitaceae</taxon>
        <taxon>Ophiocordyceps</taxon>
    </lineage>
</organism>
<dbReference type="Proteomes" id="UP000226192">
    <property type="component" value="Unassembled WGS sequence"/>
</dbReference>
<dbReference type="CDD" id="cd12811">
    <property type="entry name" value="MALA"/>
    <property type="match status" value="1"/>
</dbReference>
<dbReference type="SUPFAM" id="SSF63829">
    <property type="entry name" value="Calcium-dependent phosphotriesterase"/>
    <property type="match status" value="1"/>
</dbReference>
<evidence type="ECO:0008006" key="5">
    <source>
        <dbReference type="Google" id="ProtNLM"/>
    </source>
</evidence>
<reference evidence="3 4" key="1">
    <citation type="submission" date="2017-06" db="EMBL/GenBank/DDBJ databases">
        <title>Ant-infecting Ophiocordyceps genomes reveal a high diversity of potential behavioral manipulation genes and a possible major role for enterotoxins.</title>
        <authorList>
            <person name="De Bekker C."/>
            <person name="Evans H.C."/>
            <person name="Brachmann A."/>
            <person name="Hughes D.P."/>
        </authorList>
    </citation>
    <scope>NUCLEOTIDE SEQUENCE [LARGE SCALE GENOMIC DNA]</scope>
    <source>
        <strain evidence="3 4">Map64</strain>
    </source>
</reference>
<comment type="caution">
    <text evidence="3">The sequence shown here is derived from an EMBL/GenBank/DDBJ whole genome shotgun (WGS) entry which is preliminary data.</text>
</comment>
<feature type="signal peptide" evidence="2">
    <location>
        <begin position="1"/>
        <end position="16"/>
    </location>
</feature>
<protein>
    <recommendedName>
        <fullName evidence="5">SMP-30/Gluconolactonase/LRE-like region domain-containing protein</fullName>
    </recommendedName>
</protein>
<feature type="region of interest" description="Disordered" evidence="1">
    <location>
        <begin position="23"/>
        <end position="51"/>
    </location>
</feature>
<keyword evidence="2" id="KW-0732">Signal</keyword>
<dbReference type="AlphaFoldDB" id="A0A2C5XYE8"/>
<dbReference type="InterPro" id="IPR054550">
    <property type="entry name" value="Mala_s_1-like"/>
</dbReference>
<name>A0A2C5XYE8_9HYPO</name>
<feature type="chain" id="PRO_5013174628" description="SMP-30/Gluconolactonase/LRE-like region domain-containing protein" evidence="2">
    <location>
        <begin position="17"/>
        <end position="384"/>
    </location>
</feature>
<proteinExistence type="predicted"/>
<evidence type="ECO:0000313" key="4">
    <source>
        <dbReference type="Proteomes" id="UP000226192"/>
    </source>
</evidence>
<gene>
    <name evidence="3" type="ORF">CDD81_324</name>
</gene>
<evidence type="ECO:0000256" key="1">
    <source>
        <dbReference type="SAM" id="MobiDB-lite"/>
    </source>
</evidence>
<dbReference type="OrthoDB" id="4434395at2759"/>
<evidence type="ECO:0000256" key="2">
    <source>
        <dbReference type="SAM" id="SignalP"/>
    </source>
</evidence>
<accession>A0A2C5XYE8</accession>